<dbReference type="InterPro" id="IPR013103">
    <property type="entry name" value="RVT_2"/>
</dbReference>
<evidence type="ECO:0000313" key="2">
    <source>
        <dbReference type="EMBL" id="WOH00570.1"/>
    </source>
</evidence>
<reference evidence="2" key="2">
    <citation type="submission" date="2022-03" db="EMBL/GenBank/DDBJ databases">
        <title>Draft title - Genomic analysis of global carrot germplasm unveils the trajectory of domestication and the origin of high carotenoid orange carrot.</title>
        <authorList>
            <person name="Iorizzo M."/>
            <person name="Ellison S."/>
            <person name="Senalik D."/>
            <person name="Macko-Podgorni A."/>
            <person name="Grzebelus D."/>
            <person name="Bostan H."/>
            <person name="Rolling W."/>
            <person name="Curaba J."/>
            <person name="Simon P."/>
        </authorList>
    </citation>
    <scope>NUCLEOTIDE SEQUENCE</scope>
    <source>
        <tissue evidence="2">Leaf</tissue>
    </source>
</reference>
<dbReference type="CDD" id="cd09272">
    <property type="entry name" value="RNase_HI_RT_Ty1"/>
    <property type="match status" value="1"/>
</dbReference>
<dbReference type="AlphaFoldDB" id="A0AAF0X356"/>
<reference evidence="2" key="1">
    <citation type="journal article" date="2016" name="Nat. Genet.">
        <title>A high-quality carrot genome assembly provides new insights into carotenoid accumulation and asterid genome evolution.</title>
        <authorList>
            <person name="Iorizzo M."/>
            <person name="Ellison S."/>
            <person name="Senalik D."/>
            <person name="Zeng P."/>
            <person name="Satapoomin P."/>
            <person name="Huang J."/>
            <person name="Bowman M."/>
            <person name="Iovene M."/>
            <person name="Sanseverino W."/>
            <person name="Cavagnaro P."/>
            <person name="Yildiz M."/>
            <person name="Macko-Podgorni A."/>
            <person name="Moranska E."/>
            <person name="Grzebelus E."/>
            <person name="Grzebelus D."/>
            <person name="Ashrafi H."/>
            <person name="Zheng Z."/>
            <person name="Cheng S."/>
            <person name="Spooner D."/>
            <person name="Van Deynze A."/>
            <person name="Simon P."/>
        </authorList>
    </citation>
    <scope>NUCLEOTIDE SEQUENCE</scope>
    <source>
        <tissue evidence="2">Leaf</tissue>
    </source>
</reference>
<gene>
    <name evidence="2" type="ORF">DCAR_0519936</name>
</gene>
<feature type="domain" description="Reverse transcriptase Ty1/copia-type" evidence="1">
    <location>
        <begin position="31"/>
        <end position="101"/>
    </location>
</feature>
<dbReference type="InterPro" id="IPR043502">
    <property type="entry name" value="DNA/RNA_pol_sf"/>
</dbReference>
<dbReference type="PANTHER" id="PTHR11439">
    <property type="entry name" value="GAG-POL-RELATED RETROTRANSPOSON"/>
    <property type="match status" value="1"/>
</dbReference>
<dbReference type="PANTHER" id="PTHR11439:SF470">
    <property type="entry name" value="CYSTEINE-RICH RLK (RECEPTOR-LIKE PROTEIN KINASE) 8"/>
    <property type="match status" value="1"/>
</dbReference>
<accession>A0AAF0X356</accession>
<dbReference type="Proteomes" id="UP000077755">
    <property type="component" value="Chromosome 5"/>
</dbReference>
<dbReference type="Pfam" id="PF07727">
    <property type="entry name" value="RVT_2"/>
    <property type="match status" value="1"/>
</dbReference>
<sequence length="372" mass="41332">MKLLPGFSQLSTGTFVPEPGVEYVCKLIKSIYGNSTELITTVKQFLHSQFKIKDLGPMKYFLGLEVARSPTGIFLNQRKYALDILTDTGLTATKPSAVPMEQNHQLSDNASPPLVPKHVETYRRLVGRLLYLTISRPDLAYGVHVLSQYISNPRSDHLQAAYKMVRYIKGTVGQGLFFPKDNSNQLCAYSDSDWGACKETRRSLTGYCILLGSSLVSWRCKKQHTVSRSSAESEYRSMADTCCEIVWLVNLLQSLQFPSPVPVPLFCDNKSALYIASNPVYHERTKHIEIDCHFIRDKLSQGLISTGHIRTDSQPADMFTKALSSIQLDNLQSKLGVINLLSPPSLRGDVTLYTSTSKSASESPGVTAHDSS</sequence>
<keyword evidence="3" id="KW-1185">Reference proteome</keyword>
<proteinExistence type="predicted"/>
<dbReference type="EMBL" id="CP093347">
    <property type="protein sequence ID" value="WOH00570.1"/>
    <property type="molecule type" value="Genomic_DNA"/>
</dbReference>
<protein>
    <recommendedName>
        <fullName evidence="1">Reverse transcriptase Ty1/copia-type domain-containing protein</fullName>
    </recommendedName>
</protein>
<organism evidence="2 3">
    <name type="scientific">Daucus carota subsp. sativus</name>
    <name type="common">Carrot</name>
    <dbReference type="NCBI Taxonomy" id="79200"/>
    <lineage>
        <taxon>Eukaryota</taxon>
        <taxon>Viridiplantae</taxon>
        <taxon>Streptophyta</taxon>
        <taxon>Embryophyta</taxon>
        <taxon>Tracheophyta</taxon>
        <taxon>Spermatophyta</taxon>
        <taxon>Magnoliopsida</taxon>
        <taxon>eudicotyledons</taxon>
        <taxon>Gunneridae</taxon>
        <taxon>Pentapetalae</taxon>
        <taxon>asterids</taxon>
        <taxon>campanulids</taxon>
        <taxon>Apiales</taxon>
        <taxon>Apiaceae</taxon>
        <taxon>Apioideae</taxon>
        <taxon>Scandiceae</taxon>
        <taxon>Daucinae</taxon>
        <taxon>Daucus</taxon>
        <taxon>Daucus sect. Daucus</taxon>
    </lineage>
</organism>
<name>A0AAF0X356_DAUCS</name>
<evidence type="ECO:0000259" key="1">
    <source>
        <dbReference type="Pfam" id="PF07727"/>
    </source>
</evidence>
<dbReference type="SUPFAM" id="SSF56672">
    <property type="entry name" value="DNA/RNA polymerases"/>
    <property type="match status" value="1"/>
</dbReference>
<evidence type="ECO:0000313" key="3">
    <source>
        <dbReference type="Proteomes" id="UP000077755"/>
    </source>
</evidence>